<dbReference type="PROSITE" id="PS00211">
    <property type="entry name" value="ABC_TRANSPORTER_1"/>
    <property type="match status" value="1"/>
</dbReference>
<evidence type="ECO:0000256" key="4">
    <source>
        <dbReference type="SAM" id="Coils"/>
    </source>
</evidence>
<dbReference type="Gene3D" id="1.10.287.380">
    <property type="entry name" value="Valyl-tRNA synthetase, C-terminal domain"/>
    <property type="match status" value="1"/>
</dbReference>
<dbReference type="FunFam" id="3.40.50.300:FF:000309">
    <property type="entry name" value="ABC transporter ATP-binding protein"/>
    <property type="match status" value="1"/>
</dbReference>
<feature type="compositionally biased region" description="Low complexity" evidence="5">
    <location>
        <begin position="548"/>
        <end position="568"/>
    </location>
</feature>
<accession>B1WW10</accession>
<proteinExistence type="predicted"/>
<dbReference type="GO" id="GO:0016887">
    <property type="term" value="F:ATP hydrolysis activity"/>
    <property type="evidence" value="ECO:0007669"/>
    <property type="project" value="InterPro"/>
</dbReference>
<keyword evidence="2" id="KW-0547">Nucleotide-binding</keyword>
<dbReference type="OrthoDB" id="9762369at2"/>
<feature type="domain" description="ABC transporter" evidence="6">
    <location>
        <begin position="4"/>
        <end position="256"/>
    </location>
</feature>
<dbReference type="PANTHER" id="PTHR42855:SF1">
    <property type="entry name" value="ABC TRANSPORTER DOMAIN-CONTAINING PROTEIN"/>
    <property type="match status" value="1"/>
</dbReference>
<dbReference type="InterPro" id="IPR032781">
    <property type="entry name" value="ABC_tran_Xtn"/>
</dbReference>
<dbReference type="RefSeq" id="WP_009547700.1">
    <property type="nucleotide sequence ID" value="NC_010546.1"/>
</dbReference>
<dbReference type="InterPro" id="IPR003593">
    <property type="entry name" value="AAA+_ATPase"/>
</dbReference>
<dbReference type="InterPro" id="IPR051309">
    <property type="entry name" value="ABCF_ATPase"/>
</dbReference>
<dbReference type="InterPro" id="IPR037118">
    <property type="entry name" value="Val-tRNA_synth_C_sf"/>
</dbReference>
<dbReference type="Pfam" id="PF00005">
    <property type="entry name" value="ABC_tran"/>
    <property type="match status" value="2"/>
</dbReference>
<evidence type="ECO:0000259" key="6">
    <source>
        <dbReference type="PROSITE" id="PS50893"/>
    </source>
</evidence>
<organism evidence="7 8">
    <name type="scientific">Crocosphaera subtropica (strain ATCC 51142 / BH68)</name>
    <name type="common">Cyanothece sp. (strain ATCC 51142)</name>
    <dbReference type="NCBI Taxonomy" id="43989"/>
    <lineage>
        <taxon>Bacteria</taxon>
        <taxon>Bacillati</taxon>
        <taxon>Cyanobacteriota</taxon>
        <taxon>Cyanophyceae</taxon>
        <taxon>Oscillatoriophycideae</taxon>
        <taxon>Chroococcales</taxon>
        <taxon>Aphanothecaceae</taxon>
        <taxon>Crocosphaera</taxon>
        <taxon>Crocosphaera subtropica</taxon>
    </lineage>
</organism>
<dbReference type="Proteomes" id="UP000001203">
    <property type="component" value="Chromosome circular"/>
</dbReference>
<dbReference type="KEGG" id="cyt:cce_2995"/>
<dbReference type="InterPro" id="IPR003439">
    <property type="entry name" value="ABC_transporter-like_ATP-bd"/>
</dbReference>
<dbReference type="EMBL" id="CP000806">
    <property type="protein sequence ID" value="ACB52343.1"/>
    <property type="molecule type" value="Genomic_DNA"/>
</dbReference>
<dbReference type="InterPro" id="IPR017871">
    <property type="entry name" value="ABC_transporter-like_CS"/>
</dbReference>
<evidence type="ECO:0000313" key="8">
    <source>
        <dbReference type="Proteomes" id="UP000001203"/>
    </source>
</evidence>
<keyword evidence="1" id="KW-0677">Repeat</keyword>
<evidence type="ECO:0000313" key="7">
    <source>
        <dbReference type="EMBL" id="ACB52343.1"/>
    </source>
</evidence>
<dbReference type="SUPFAM" id="SSF52540">
    <property type="entry name" value="P-loop containing nucleoside triphosphate hydrolases"/>
    <property type="match status" value="2"/>
</dbReference>
<feature type="region of interest" description="Disordered" evidence="5">
    <location>
        <begin position="545"/>
        <end position="568"/>
    </location>
</feature>
<dbReference type="SMART" id="SM00382">
    <property type="entry name" value="AAA"/>
    <property type="match status" value="2"/>
</dbReference>
<keyword evidence="8" id="KW-1185">Reference proteome</keyword>
<dbReference type="Pfam" id="PF16326">
    <property type="entry name" value="ABC_tran_CTD"/>
    <property type="match status" value="1"/>
</dbReference>
<dbReference type="InterPro" id="IPR032524">
    <property type="entry name" value="ABC_tran_C"/>
</dbReference>
<keyword evidence="3" id="KW-0067">ATP-binding</keyword>
<gene>
    <name evidence="7" type="ordered locus">cce_2995</name>
</gene>
<dbReference type="PANTHER" id="PTHR42855">
    <property type="entry name" value="ABC TRANSPORTER ATP-BINDING SUBUNIT"/>
    <property type="match status" value="1"/>
</dbReference>
<feature type="domain" description="ABC transporter" evidence="6">
    <location>
        <begin position="320"/>
        <end position="540"/>
    </location>
</feature>
<dbReference type="eggNOG" id="COG0488">
    <property type="taxonomic scope" value="Bacteria"/>
</dbReference>
<evidence type="ECO:0000256" key="5">
    <source>
        <dbReference type="SAM" id="MobiDB-lite"/>
    </source>
</evidence>
<dbReference type="FunFam" id="3.40.50.300:FF:000011">
    <property type="entry name" value="Putative ABC transporter ATP-binding component"/>
    <property type="match status" value="1"/>
</dbReference>
<evidence type="ECO:0000256" key="3">
    <source>
        <dbReference type="ARBA" id="ARBA00022840"/>
    </source>
</evidence>
<dbReference type="Pfam" id="PF12848">
    <property type="entry name" value="ABC_tran_Xtn"/>
    <property type="match status" value="1"/>
</dbReference>
<dbReference type="GO" id="GO:0003677">
    <property type="term" value="F:DNA binding"/>
    <property type="evidence" value="ECO:0007669"/>
    <property type="project" value="InterPro"/>
</dbReference>
<reference evidence="7 8" key="1">
    <citation type="journal article" date="2008" name="Proc. Natl. Acad. Sci. U.S.A.">
        <title>The genome of Cyanothece 51142, a unicellular diazotrophic cyanobacterium important in the marine nitrogen cycle.</title>
        <authorList>
            <person name="Welsh E.A."/>
            <person name="Liberton M."/>
            <person name="Stoeckel J."/>
            <person name="Loh T."/>
            <person name="Elvitigala T."/>
            <person name="Wang C."/>
            <person name="Wollam A."/>
            <person name="Fulton R.S."/>
            <person name="Clifton S.W."/>
            <person name="Jacobs J.M."/>
            <person name="Aurora R."/>
            <person name="Ghosh B.K."/>
            <person name="Sherman L.A."/>
            <person name="Smith R.D."/>
            <person name="Wilson R.K."/>
            <person name="Pakrasi H.B."/>
        </authorList>
    </citation>
    <scope>NUCLEOTIDE SEQUENCE [LARGE SCALE GENOMIC DNA]</scope>
    <source>
        <strain evidence="8">ATCC 51142 / BH68</strain>
    </source>
</reference>
<dbReference type="HOGENOM" id="CLU_000604_36_0_3"/>
<keyword evidence="4" id="KW-0175">Coiled coil</keyword>
<evidence type="ECO:0000256" key="1">
    <source>
        <dbReference type="ARBA" id="ARBA00022737"/>
    </source>
</evidence>
<protein>
    <submittedName>
        <fullName evidence="7">ABC transporter ATP binding protein</fullName>
    </submittedName>
</protein>
<dbReference type="CDD" id="cd03221">
    <property type="entry name" value="ABCF_EF-3"/>
    <property type="match status" value="2"/>
</dbReference>
<dbReference type="AlphaFoldDB" id="B1WW10"/>
<dbReference type="Gene3D" id="3.40.50.300">
    <property type="entry name" value="P-loop containing nucleotide triphosphate hydrolases"/>
    <property type="match status" value="2"/>
</dbReference>
<dbReference type="GO" id="GO:0005524">
    <property type="term" value="F:ATP binding"/>
    <property type="evidence" value="ECO:0007669"/>
    <property type="project" value="UniProtKB-KW"/>
</dbReference>
<evidence type="ECO:0000256" key="2">
    <source>
        <dbReference type="ARBA" id="ARBA00022741"/>
    </source>
</evidence>
<feature type="coiled-coil region" evidence="4">
    <location>
        <begin position="577"/>
        <end position="636"/>
    </location>
</feature>
<name>B1WW10_CROS5</name>
<dbReference type="InterPro" id="IPR027417">
    <property type="entry name" value="P-loop_NTPase"/>
</dbReference>
<sequence length="638" mass="72332">MTILILQSVEKDFGIKEILKEATFSLEEGDKVGLIGTNGSGKSTLLKIIAGLEPIDGGELWVNSGAKIVYLPQQPNLDENLTVLEQVFADCGEQMALIREYEEISHKLAHNPQETDSLMSRLSAVNQQIETLDAWALETNAKIVLSQLGIENFDAKIGDLSGGYRKRIALASGLLSEPDALLMDEPTNHLDAMSVEWLQSYLNRYSGALLLITHDRYFLDKVTNRIIEIDRGDLYGYSGNYSYFLEKKAETEASEISSQQKHAGVLRRELEWLKRGPKARSTKQKARIDRIHEMQNKEFRQTQGKVEITTASRRIGKKVIELENINKAYDDRVLIKDFTYIFNPQDRVGIIGKNGAGKSTLMNIITGRIAPDSGTVDIGPTIHFGYFDQHSEDLLVNENQRVIDYLKDVAELVKTSDGSVITASQMLERFLFPPNQQYAPIHKLSGGEKRRLFLLQVLMSAPNVLILDEPTNDLDVQTLSVLEEYLEEFNGCVIVVSHDRYFLDRTIDTIFALEEGGTIKQYPGNYSVYLDYKKAAEEKEKELQVQVSSQGNKPSKPSKNSQPKQSNKLTFKEKYEYKDLEEKIPVLEAEKEELEGNLYNNPPTDFTEMQTLTERLSQLVEEIDRATERWLELAERES</sequence>
<dbReference type="PROSITE" id="PS50893">
    <property type="entry name" value="ABC_TRANSPORTER_2"/>
    <property type="match status" value="2"/>
</dbReference>
<dbReference type="STRING" id="43989.cce_2995"/>